<keyword evidence="12" id="KW-0862">Zinc</keyword>
<sequence>MSRCMRQTKGCAPTILFALFHSVCIIISLKGVAKMPELVEVETARRILAPQVSGCTIEDAEVRLAKSIKNYSPEEFKKLVLGSKFDTVLRRGKFLIFNMLTPKHEGAPEELKLVAHYRMTGVLLVTPPGYEELKHTHIVFKLRDDDGTEKELRYIDQRQFGGIWAITTGAEFRATGIGQLGAEATDDTLEGEYLKGHLAKRKSAIKTGLLDQSVIAGLGNIYTDEILYRCGIIPTRACNSLTDDEWQALASEIPKMINFMIEKNQISEEDYLAGKGTDYRNTPFLQVYNHAGEECQKCGSKLERAVIAGRSSVYCPECQE</sequence>
<dbReference type="GO" id="GO:0140078">
    <property type="term" value="F:class I DNA-(apurinic or apyrimidinic site) endonuclease activity"/>
    <property type="evidence" value="ECO:0007669"/>
    <property type="project" value="UniProtKB-EC"/>
</dbReference>
<protein>
    <recommendedName>
        <fullName evidence="7">Formamidopyrimidine-DNA glycosylase</fullName>
        <ecNumber evidence="5">3.2.2.23</ecNumber>
        <ecNumber evidence="6">4.2.99.18</ecNumber>
    </recommendedName>
    <alternativeName>
        <fullName evidence="18">DNA-(apurinic or apyrimidinic site) lyase MutM</fullName>
    </alternativeName>
</protein>
<evidence type="ECO:0000256" key="14">
    <source>
        <dbReference type="ARBA" id="ARBA00023204"/>
    </source>
</evidence>
<dbReference type="Proteomes" id="UP000237883">
    <property type="component" value="Chromosome"/>
</dbReference>
<evidence type="ECO:0000259" key="22">
    <source>
        <dbReference type="PROSITE" id="PS51068"/>
    </source>
</evidence>
<evidence type="ECO:0000256" key="3">
    <source>
        <dbReference type="ARBA" id="ARBA00009409"/>
    </source>
</evidence>
<gene>
    <name evidence="23" type="ORF">C5Q96_06000</name>
</gene>
<keyword evidence="13" id="KW-0238">DNA-binding</keyword>
<dbReference type="InterPro" id="IPR010663">
    <property type="entry name" value="Znf_FPG/IleRS"/>
</dbReference>
<evidence type="ECO:0000256" key="7">
    <source>
        <dbReference type="ARBA" id="ARBA00016240"/>
    </source>
</evidence>
<dbReference type="InterPro" id="IPR000214">
    <property type="entry name" value="Znf_DNA_glyclase/AP_lyase"/>
</dbReference>
<dbReference type="SUPFAM" id="SSF57716">
    <property type="entry name" value="Glucocorticoid receptor-like (DNA-binding domain)"/>
    <property type="match status" value="1"/>
</dbReference>
<comment type="catalytic activity">
    <reaction evidence="19">
        <text>2'-deoxyribonucleotide-(2'-deoxyribose 5'-phosphate)-2'-deoxyribonucleotide-DNA = a 3'-end 2'-deoxyribonucleotide-(2,3-dehydro-2,3-deoxyribose 5'-phosphate)-DNA + a 5'-end 5'-phospho-2'-deoxyribonucleoside-DNA + H(+)</text>
        <dbReference type="Rhea" id="RHEA:66592"/>
        <dbReference type="Rhea" id="RHEA-COMP:13180"/>
        <dbReference type="Rhea" id="RHEA-COMP:16897"/>
        <dbReference type="Rhea" id="RHEA-COMP:17067"/>
        <dbReference type="ChEBI" id="CHEBI:15378"/>
        <dbReference type="ChEBI" id="CHEBI:136412"/>
        <dbReference type="ChEBI" id="CHEBI:157695"/>
        <dbReference type="ChEBI" id="CHEBI:167181"/>
        <dbReference type="EC" id="4.2.99.18"/>
    </reaction>
</comment>
<keyword evidence="24" id="KW-1185">Reference proteome</keyword>
<dbReference type="EC" id="4.2.99.18" evidence="6"/>
<evidence type="ECO:0000256" key="13">
    <source>
        <dbReference type="ARBA" id="ARBA00023125"/>
    </source>
</evidence>
<evidence type="ECO:0000256" key="12">
    <source>
        <dbReference type="ARBA" id="ARBA00022833"/>
    </source>
</evidence>
<dbReference type="NCBIfam" id="NF002211">
    <property type="entry name" value="PRK01103.1"/>
    <property type="match status" value="1"/>
</dbReference>
<dbReference type="GO" id="GO:0006284">
    <property type="term" value="P:base-excision repair"/>
    <property type="evidence" value="ECO:0007669"/>
    <property type="project" value="InterPro"/>
</dbReference>
<keyword evidence="9" id="KW-0227">DNA damage</keyword>
<dbReference type="PANTHER" id="PTHR22993">
    <property type="entry name" value="FORMAMIDOPYRIMIDINE-DNA GLYCOSYLASE"/>
    <property type="match status" value="1"/>
</dbReference>
<proteinExistence type="inferred from homology"/>
<comment type="cofactor">
    <cofactor evidence="2">
        <name>Zn(2+)</name>
        <dbReference type="ChEBI" id="CHEBI:29105"/>
    </cofactor>
</comment>
<dbReference type="SMART" id="SM01232">
    <property type="entry name" value="H2TH"/>
    <property type="match status" value="1"/>
</dbReference>
<evidence type="ECO:0000256" key="10">
    <source>
        <dbReference type="ARBA" id="ARBA00022771"/>
    </source>
</evidence>
<dbReference type="InterPro" id="IPR015886">
    <property type="entry name" value="H2TH_FPG"/>
</dbReference>
<evidence type="ECO:0000256" key="19">
    <source>
        <dbReference type="ARBA" id="ARBA00044632"/>
    </source>
</evidence>
<dbReference type="SUPFAM" id="SSF81624">
    <property type="entry name" value="N-terminal domain of MutM-like DNA repair proteins"/>
    <property type="match status" value="1"/>
</dbReference>
<keyword evidence="15" id="KW-0456">Lyase</keyword>
<keyword evidence="11" id="KW-0378">Hydrolase</keyword>
<dbReference type="EMBL" id="CP027228">
    <property type="protein sequence ID" value="AVM48421.1"/>
    <property type="molecule type" value="Genomic_DNA"/>
</dbReference>
<dbReference type="InterPro" id="IPR015887">
    <property type="entry name" value="DNA_glyclase_Znf_dom_DNA_BS"/>
</dbReference>
<evidence type="ECO:0000256" key="18">
    <source>
        <dbReference type="ARBA" id="ARBA00030638"/>
    </source>
</evidence>
<keyword evidence="8" id="KW-0479">Metal-binding</keyword>
<dbReference type="Pfam" id="PF01149">
    <property type="entry name" value="Fapy_DNA_glyco"/>
    <property type="match status" value="1"/>
</dbReference>
<dbReference type="AlphaFoldDB" id="A0A2S0L558"/>
<evidence type="ECO:0000256" key="17">
    <source>
        <dbReference type="ARBA" id="ARBA00023295"/>
    </source>
</evidence>
<dbReference type="InterPro" id="IPR020629">
    <property type="entry name" value="FPG_Glyclase"/>
</dbReference>
<evidence type="ECO:0000259" key="21">
    <source>
        <dbReference type="PROSITE" id="PS51066"/>
    </source>
</evidence>
<organism evidence="23 24">
    <name type="scientific">Mogibacterium diversum</name>
    <dbReference type="NCBI Taxonomy" id="114527"/>
    <lineage>
        <taxon>Bacteria</taxon>
        <taxon>Bacillati</taxon>
        <taxon>Bacillota</taxon>
        <taxon>Clostridia</taxon>
        <taxon>Peptostreptococcales</taxon>
        <taxon>Anaerovoracaceae</taxon>
        <taxon>Mogibacterium</taxon>
    </lineage>
</organism>
<comment type="similarity">
    <text evidence="3">Belongs to the FPG family.</text>
</comment>
<evidence type="ECO:0000313" key="24">
    <source>
        <dbReference type="Proteomes" id="UP000237883"/>
    </source>
</evidence>
<dbReference type="Gene3D" id="1.10.8.50">
    <property type="match status" value="1"/>
</dbReference>
<dbReference type="PROSITE" id="PS51066">
    <property type="entry name" value="ZF_FPG_2"/>
    <property type="match status" value="1"/>
</dbReference>
<feature type="domain" description="FPG-type" evidence="21">
    <location>
        <begin position="286"/>
        <end position="320"/>
    </location>
</feature>
<dbReference type="InterPro" id="IPR012319">
    <property type="entry name" value="FPG_cat"/>
</dbReference>
<evidence type="ECO:0000256" key="8">
    <source>
        <dbReference type="ARBA" id="ARBA00022723"/>
    </source>
</evidence>
<keyword evidence="10 20" id="KW-0863">Zinc-finger</keyword>
<evidence type="ECO:0000256" key="9">
    <source>
        <dbReference type="ARBA" id="ARBA00022763"/>
    </source>
</evidence>
<dbReference type="SUPFAM" id="SSF46946">
    <property type="entry name" value="S13-like H2TH domain"/>
    <property type="match status" value="1"/>
</dbReference>
<dbReference type="NCBIfam" id="TIGR00577">
    <property type="entry name" value="fpg"/>
    <property type="match status" value="1"/>
</dbReference>
<dbReference type="PROSITE" id="PS51068">
    <property type="entry name" value="FPG_CAT"/>
    <property type="match status" value="1"/>
</dbReference>
<dbReference type="EC" id="3.2.2.23" evidence="5"/>
<evidence type="ECO:0000256" key="5">
    <source>
        <dbReference type="ARBA" id="ARBA00012024"/>
    </source>
</evidence>
<dbReference type="Gene3D" id="3.20.190.10">
    <property type="entry name" value="MutM-like, N-terminal"/>
    <property type="match status" value="1"/>
</dbReference>
<dbReference type="Pfam" id="PF06827">
    <property type="entry name" value="zf-FPG_IleRS"/>
    <property type="match status" value="1"/>
</dbReference>
<evidence type="ECO:0000256" key="15">
    <source>
        <dbReference type="ARBA" id="ARBA00023239"/>
    </source>
</evidence>
<comment type="catalytic activity">
    <reaction evidence="1">
        <text>Hydrolysis of DNA containing ring-opened 7-methylguanine residues, releasing 2,6-diamino-4-hydroxy-5-(N-methyl)formamidopyrimidine.</text>
        <dbReference type="EC" id="3.2.2.23"/>
    </reaction>
</comment>
<dbReference type="GO" id="GO:0003684">
    <property type="term" value="F:damaged DNA binding"/>
    <property type="evidence" value="ECO:0007669"/>
    <property type="project" value="InterPro"/>
</dbReference>
<comment type="subunit">
    <text evidence="4">Monomer.</text>
</comment>
<dbReference type="CDD" id="cd08966">
    <property type="entry name" value="EcFpg-like_N"/>
    <property type="match status" value="1"/>
</dbReference>
<dbReference type="PANTHER" id="PTHR22993:SF9">
    <property type="entry name" value="FORMAMIDOPYRIMIDINE-DNA GLYCOSYLASE"/>
    <property type="match status" value="1"/>
</dbReference>
<dbReference type="GO" id="GO:0034039">
    <property type="term" value="F:8-oxo-7,8-dihydroguanine DNA N-glycosylase activity"/>
    <property type="evidence" value="ECO:0007669"/>
    <property type="project" value="TreeGrafter"/>
</dbReference>
<evidence type="ECO:0000256" key="16">
    <source>
        <dbReference type="ARBA" id="ARBA00023268"/>
    </source>
</evidence>
<keyword evidence="16" id="KW-0511">Multifunctional enzyme</keyword>
<evidence type="ECO:0000256" key="2">
    <source>
        <dbReference type="ARBA" id="ARBA00001947"/>
    </source>
</evidence>
<name>A0A2S0L558_9FIRM</name>
<dbReference type="SMART" id="SM00898">
    <property type="entry name" value="Fapy_DNA_glyco"/>
    <property type="match status" value="1"/>
</dbReference>
<feature type="domain" description="Formamidopyrimidine-DNA glycosylase catalytic" evidence="22">
    <location>
        <begin position="36"/>
        <end position="161"/>
    </location>
</feature>
<keyword evidence="14" id="KW-0234">DNA repair</keyword>
<evidence type="ECO:0000256" key="4">
    <source>
        <dbReference type="ARBA" id="ARBA00011245"/>
    </source>
</evidence>
<evidence type="ECO:0000256" key="20">
    <source>
        <dbReference type="PROSITE-ProRule" id="PRU00391"/>
    </source>
</evidence>
<reference evidence="24" key="1">
    <citation type="submission" date="2018-02" db="EMBL/GenBank/DDBJ databases">
        <authorList>
            <person name="Holder M.E."/>
            <person name="Ajami N.J."/>
            <person name="Petrosino J.F."/>
        </authorList>
    </citation>
    <scope>NUCLEOTIDE SEQUENCE [LARGE SCALE GENOMIC DNA]</scope>
    <source>
        <strain evidence="24">CCUG 47132</strain>
    </source>
</reference>
<evidence type="ECO:0000313" key="23">
    <source>
        <dbReference type="EMBL" id="AVM48421.1"/>
    </source>
</evidence>
<dbReference type="KEGG" id="mdv:C5Q96_06000"/>
<evidence type="ECO:0000256" key="1">
    <source>
        <dbReference type="ARBA" id="ARBA00001668"/>
    </source>
</evidence>
<evidence type="ECO:0000256" key="11">
    <source>
        <dbReference type="ARBA" id="ARBA00022801"/>
    </source>
</evidence>
<dbReference type="FunFam" id="1.10.8.50:FF:000003">
    <property type="entry name" value="Formamidopyrimidine-DNA glycosylase"/>
    <property type="match status" value="1"/>
</dbReference>
<dbReference type="InterPro" id="IPR035937">
    <property type="entry name" value="FPG_N"/>
</dbReference>
<evidence type="ECO:0000256" key="6">
    <source>
        <dbReference type="ARBA" id="ARBA00012720"/>
    </source>
</evidence>
<dbReference type="GO" id="GO:0008270">
    <property type="term" value="F:zinc ion binding"/>
    <property type="evidence" value="ECO:0007669"/>
    <property type="project" value="UniProtKB-KW"/>
</dbReference>
<dbReference type="Pfam" id="PF06831">
    <property type="entry name" value="H2TH"/>
    <property type="match status" value="1"/>
</dbReference>
<keyword evidence="17" id="KW-0326">Glycosidase</keyword>
<dbReference type="InterPro" id="IPR010979">
    <property type="entry name" value="Ribosomal_uS13-like_H2TH"/>
</dbReference>
<dbReference type="GO" id="GO:0003690">
    <property type="term" value="F:double-stranded DNA binding"/>
    <property type="evidence" value="ECO:0007669"/>
    <property type="project" value="UniProtKB-ARBA"/>
</dbReference>
<accession>A0A2S0L558</accession>
<dbReference type="PROSITE" id="PS01242">
    <property type="entry name" value="ZF_FPG_1"/>
    <property type="match status" value="1"/>
</dbReference>